<dbReference type="Proteomes" id="UP001291623">
    <property type="component" value="Unassembled WGS sequence"/>
</dbReference>
<keyword evidence="3" id="KW-1185">Reference proteome</keyword>
<evidence type="ECO:0000313" key="2">
    <source>
        <dbReference type="EMBL" id="KAK4376076.1"/>
    </source>
</evidence>
<organism evidence="2 3">
    <name type="scientific">Anisodus tanguticus</name>
    <dbReference type="NCBI Taxonomy" id="243964"/>
    <lineage>
        <taxon>Eukaryota</taxon>
        <taxon>Viridiplantae</taxon>
        <taxon>Streptophyta</taxon>
        <taxon>Embryophyta</taxon>
        <taxon>Tracheophyta</taxon>
        <taxon>Spermatophyta</taxon>
        <taxon>Magnoliopsida</taxon>
        <taxon>eudicotyledons</taxon>
        <taxon>Gunneridae</taxon>
        <taxon>Pentapetalae</taxon>
        <taxon>asterids</taxon>
        <taxon>lamiids</taxon>
        <taxon>Solanales</taxon>
        <taxon>Solanaceae</taxon>
        <taxon>Solanoideae</taxon>
        <taxon>Hyoscyameae</taxon>
        <taxon>Anisodus</taxon>
    </lineage>
</organism>
<evidence type="ECO:0000256" key="1">
    <source>
        <dbReference type="SAM" id="MobiDB-lite"/>
    </source>
</evidence>
<name>A0AAE1VTF5_9SOLA</name>
<protein>
    <submittedName>
        <fullName evidence="2">Uncharacterized protein</fullName>
    </submittedName>
</protein>
<feature type="compositionally biased region" description="Polar residues" evidence="1">
    <location>
        <begin position="14"/>
        <end position="25"/>
    </location>
</feature>
<accession>A0AAE1VTF5</accession>
<dbReference type="EMBL" id="JAVYJV010000003">
    <property type="protein sequence ID" value="KAK4376076.1"/>
    <property type="molecule type" value="Genomic_DNA"/>
</dbReference>
<proteinExistence type="predicted"/>
<comment type="caution">
    <text evidence="2">The sequence shown here is derived from an EMBL/GenBank/DDBJ whole genome shotgun (WGS) entry which is preliminary data.</text>
</comment>
<evidence type="ECO:0000313" key="3">
    <source>
        <dbReference type="Proteomes" id="UP001291623"/>
    </source>
</evidence>
<reference evidence="2" key="1">
    <citation type="submission" date="2023-12" db="EMBL/GenBank/DDBJ databases">
        <title>Genome assembly of Anisodus tanguticus.</title>
        <authorList>
            <person name="Wang Y.-J."/>
        </authorList>
    </citation>
    <scope>NUCLEOTIDE SEQUENCE</scope>
    <source>
        <strain evidence="2">KB-2021</strain>
        <tissue evidence="2">Leaf</tissue>
    </source>
</reference>
<dbReference type="AlphaFoldDB" id="A0AAE1VTF5"/>
<feature type="region of interest" description="Disordered" evidence="1">
    <location>
        <begin position="1"/>
        <end position="25"/>
    </location>
</feature>
<sequence>MLAKKGSNKRDPEATNSSMKSGYSFKRTSSELSPIKMFKRLGGKMAAVVRMMSRVVVDGEVQGKLILQSSLYAWQVALTQAMTEPDLPVINLSDKEKIWKFAFQSSKGLGVSLLLDHGFNGSIISLKCATIPGHCIRDQIAE</sequence>
<gene>
    <name evidence="2" type="ORF">RND71_006753</name>
</gene>